<dbReference type="InterPro" id="IPR032675">
    <property type="entry name" value="LRR_dom_sf"/>
</dbReference>
<dbReference type="Proteomes" id="UP000001542">
    <property type="component" value="Unassembled WGS sequence"/>
</dbReference>
<evidence type="ECO:0000313" key="2">
    <source>
        <dbReference type="Proteomes" id="UP000001542"/>
    </source>
</evidence>
<dbReference type="InParanoid" id="A2EUQ2"/>
<reference evidence="1" key="1">
    <citation type="submission" date="2006-10" db="EMBL/GenBank/DDBJ databases">
        <authorList>
            <person name="Amadeo P."/>
            <person name="Zhao Q."/>
            <person name="Wortman J."/>
            <person name="Fraser-Liggett C."/>
            <person name="Carlton J."/>
        </authorList>
    </citation>
    <scope>NUCLEOTIDE SEQUENCE</scope>
    <source>
        <strain evidence="1">G3</strain>
    </source>
</reference>
<dbReference type="SUPFAM" id="SSF52058">
    <property type="entry name" value="L domain-like"/>
    <property type="match status" value="1"/>
</dbReference>
<keyword evidence="2" id="KW-1185">Reference proteome</keyword>
<proteinExistence type="predicted"/>
<dbReference type="SMR" id="A2EUQ2"/>
<organism evidence="1 2">
    <name type="scientific">Trichomonas vaginalis (strain ATCC PRA-98 / G3)</name>
    <dbReference type="NCBI Taxonomy" id="412133"/>
    <lineage>
        <taxon>Eukaryota</taxon>
        <taxon>Metamonada</taxon>
        <taxon>Parabasalia</taxon>
        <taxon>Trichomonadida</taxon>
        <taxon>Trichomonadidae</taxon>
        <taxon>Trichomonas</taxon>
    </lineage>
</organism>
<evidence type="ECO:0000313" key="1">
    <source>
        <dbReference type="EMBL" id="EAY03640.1"/>
    </source>
</evidence>
<dbReference type="Pfam" id="PF13306">
    <property type="entry name" value="LRR_5"/>
    <property type="match status" value="2"/>
</dbReference>
<protein>
    <submittedName>
        <fullName evidence="1">Surface antigen BspA-like</fullName>
    </submittedName>
</protein>
<dbReference type="AlphaFoldDB" id="A2EUQ2"/>
<dbReference type="Gene3D" id="3.80.10.10">
    <property type="entry name" value="Ribonuclease Inhibitor"/>
    <property type="match status" value="2"/>
</dbReference>
<sequence length="458" mass="51296">MLSSIELPDSVTSLNNFTFFGSSFLTSINISETSNLERIGSFCFSNTQISSLFLPKNFNYLDPTSINDCPIGNITVHPENPYFKSDSQILFYGQNNFTIYGVIPSFSDTNYIIPSHVTNISSYCFYKVKFTSIELHNNIISIGEGSFSNCNQLKSIIIPEKVTLVNNNLFEFCSKLTTIEIKGEITKIGDKSFSNCMALTNIPVPNSLTEIGNYAFESCMSITSINIPENVLIIGQGLFSSCTSLTTVTLSNKIIEITNYMFYYCTKLISIDIPENVTKIGDNSFFFCKSLINIFIPNNVEYIGISSFKYCSLINNLTIPESVTKISSYSFQYCSNLGNITFINNNISIGYSPFGSISNPIDIFIAGNFSVNSTYKNAFPKLSHLYITNETILSESCKTFFGEKSVYVHMNFTTENFDPLTFDVIKYIAIKIIRPPLPDTEDDPPPFELKIFIQGIVN</sequence>
<dbReference type="KEGG" id="tva:4761486"/>
<gene>
    <name evidence="1" type="ORF">TVAG_161790</name>
</gene>
<dbReference type="PANTHER" id="PTHR45661:SF3">
    <property type="entry name" value="IG-LIKE DOMAIN-CONTAINING PROTEIN"/>
    <property type="match status" value="1"/>
</dbReference>
<dbReference type="EMBL" id="DS113499">
    <property type="protein sequence ID" value="EAY03640.1"/>
    <property type="molecule type" value="Genomic_DNA"/>
</dbReference>
<reference evidence="1" key="2">
    <citation type="journal article" date="2007" name="Science">
        <title>Draft genome sequence of the sexually transmitted pathogen Trichomonas vaginalis.</title>
        <authorList>
            <person name="Carlton J.M."/>
            <person name="Hirt R.P."/>
            <person name="Silva J.C."/>
            <person name="Delcher A.L."/>
            <person name="Schatz M."/>
            <person name="Zhao Q."/>
            <person name="Wortman J.R."/>
            <person name="Bidwell S.L."/>
            <person name="Alsmark U.C.M."/>
            <person name="Besteiro S."/>
            <person name="Sicheritz-Ponten T."/>
            <person name="Noel C.J."/>
            <person name="Dacks J.B."/>
            <person name="Foster P.G."/>
            <person name="Simillion C."/>
            <person name="Van de Peer Y."/>
            <person name="Miranda-Saavedra D."/>
            <person name="Barton G.J."/>
            <person name="Westrop G.D."/>
            <person name="Mueller S."/>
            <person name="Dessi D."/>
            <person name="Fiori P.L."/>
            <person name="Ren Q."/>
            <person name="Paulsen I."/>
            <person name="Zhang H."/>
            <person name="Bastida-Corcuera F.D."/>
            <person name="Simoes-Barbosa A."/>
            <person name="Brown M.T."/>
            <person name="Hayes R.D."/>
            <person name="Mukherjee M."/>
            <person name="Okumura C.Y."/>
            <person name="Schneider R."/>
            <person name="Smith A.J."/>
            <person name="Vanacova S."/>
            <person name="Villalvazo M."/>
            <person name="Haas B.J."/>
            <person name="Pertea M."/>
            <person name="Feldblyum T.V."/>
            <person name="Utterback T.R."/>
            <person name="Shu C.L."/>
            <person name="Osoegawa K."/>
            <person name="de Jong P.J."/>
            <person name="Hrdy I."/>
            <person name="Horvathova L."/>
            <person name="Zubacova Z."/>
            <person name="Dolezal P."/>
            <person name="Malik S.B."/>
            <person name="Logsdon J.M. Jr."/>
            <person name="Henze K."/>
            <person name="Gupta A."/>
            <person name="Wang C.C."/>
            <person name="Dunne R.L."/>
            <person name="Upcroft J.A."/>
            <person name="Upcroft P."/>
            <person name="White O."/>
            <person name="Salzberg S.L."/>
            <person name="Tang P."/>
            <person name="Chiu C.-H."/>
            <person name="Lee Y.-S."/>
            <person name="Embley T.M."/>
            <person name="Coombs G.H."/>
            <person name="Mottram J.C."/>
            <person name="Tachezy J."/>
            <person name="Fraser-Liggett C.M."/>
            <person name="Johnson P.J."/>
        </authorList>
    </citation>
    <scope>NUCLEOTIDE SEQUENCE [LARGE SCALE GENOMIC DNA]</scope>
    <source>
        <strain evidence="1">G3</strain>
    </source>
</reference>
<dbReference type="RefSeq" id="XP_001315863.1">
    <property type="nucleotide sequence ID" value="XM_001315828.1"/>
</dbReference>
<dbReference type="InterPro" id="IPR026906">
    <property type="entry name" value="LRR_5"/>
</dbReference>
<dbReference type="VEuPathDB" id="TrichDB:TVAG_161790"/>
<dbReference type="PANTHER" id="PTHR45661">
    <property type="entry name" value="SURFACE ANTIGEN"/>
    <property type="match status" value="1"/>
</dbReference>
<accession>A2EUQ2</accession>
<dbReference type="STRING" id="5722.A2EUQ2"/>
<dbReference type="VEuPathDB" id="TrichDB:TVAGG3_0255890"/>
<dbReference type="InterPro" id="IPR053139">
    <property type="entry name" value="Surface_bspA-like"/>
</dbReference>
<name>A2EUQ2_TRIV3</name>